<organism evidence="1">
    <name type="scientific">Lepeophtheirus salmonis</name>
    <name type="common">Salmon louse</name>
    <name type="synonym">Caligus salmonis</name>
    <dbReference type="NCBI Taxonomy" id="72036"/>
    <lineage>
        <taxon>Eukaryota</taxon>
        <taxon>Metazoa</taxon>
        <taxon>Ecdysozoa</taxon>
        <taxon>Arthropoda</taxon>
        <taxon>Crustacea</taxon>
        <taxon>Multicrustacea</taxon>
        <taxon>Hexanauplia</taxon>
        <taxon>Copepoda</taxon>
        <taxon>Siphonostomatoida</taxon>
        <taxon>Caligidae</taxon>
        <taxon>Lepeophtheirus</taxon>
    </lineage>
</organism>
<accession>A0A0K2U128</accession>
<protein>
    <submittedName>
        <fullName evidence="1">Uncharacterized protein</fullName>
    </submittedName>
</protein>
<dbReference type="AlphaFoldDB" id="A0A0K2U128"/>
<reference evidence="1" key="1">
    <citation type="submission" date="2014-05" db="EMBL/GenBank/DDBJ databases">
        <authorList>
            <person name="Chronopoulou M."/>
        </authorList>
    </citation>
    <scope>NUCLEOTIDE SEQUENCE</scope>
    <source>
        <tissue evidence="1">Whole organism</tissue>
    </source>
</reference>
<dbReference type="EMBL" id="HACA01014444">
    <property type="protein sequence ID" value="CDW31805.1"/>
    <property type="molecule type" value="Transcribed_RNA"/>
</dbReference>
<sequence length="51" mass="5984">MRFDGNFSGRFCIIWRTCFTPWASSTIMHSHKNYSLIHFKSETALQCNIQA</sequence>
<proteinExistence type="predicted"/>
<evidence type="ECO:0000313" key="1">
    <source>
        <dbReference type="EMBL" id="CDW31805.1"/>
    </source>
</evidence>
<name>A0A0K2U128_LEPSM</name>